<organism evidence="2 3">
    <name type="scientific">Prunus armeniaca</name>
    <name type="common">Apricot</name>
    <name type="synonym">Armeniaca vulgaris</name>
    <dbReference type="NCBI Taxonomy" id="36596"/>
    <lineage>
        <taxon>Eukaryota</taxon>
        <taxon>Viridiplantae</taxon>
        <taxon>Streptophyta</taxon>
        <taxon>Embryophyta</taxon>
        <taxon>Tracheophyta</taxon>
        <taxon>Spermatophyta</taxon>
        <taxon>Magnoliopsida</taxon>
        <taxon>eudicotyledons</taxon>
        <taxon>Gunneridae</taxon>
        <taxon>Pentapetalae</taxon>
        <taxon>rosids</taxon>
        <taxon>fabids</taxon>
        <taxon>Rosales</taxon>
        <taxon>Rosaceae</taxon>
        <taxon>Amygdaloideae</taxon>
        <taxon>Amygdaleae</taxon>
        <taxon>Prunus</taxon>
    </lineage>
</organism>
<accession>A0A6J5VVD5</accession>
<gene>
    <name evidence="2" type="ORF">ORAREDHAP_LOCUS93</name>
</gene>
<sequence>MSQQFIHFVFASLRCGVLPCINLSLICRLSRVEIMCHFRLWMIVKERVDFTLVDNHMEDSVTLEEGSANASGDAESIFSVEKIKSFQSLKSLDQKALKFWVLWLLLHVSQKSAEENIGDTFGFIGCCGRQNKGVSGEVVGENRKYQFLMRNQIRVEIERSTGIVI</sequence>
<dbReference type="AlphaFoldDB" id="A0A6J5VVD5"/>
<reference evidence="3" key="1">
    <citation type="journal article" date="2020" name="Genome Biol.">
        <title>Gamete binning: chromosome-level and haplotype-resolved genome assembly enabled by high-throughput single-cell sequencing of gamete genomes.</title>
        <authorList>
            <person name="Campoy J.A."/>
            <person name="Sun H."/>
            <person name="Goel M."/>
            <person name="Jiao W.-B."/>
            <person name="Folz-Donahue K."/>
            <person name="Wang N."/>
            <person name="Rubio M."/>
            <person name="Liu C."/>
            <person name="Kukat C."/>
            <person name="Ruiz D."/>
            <person name="Huettel B."/>
            <person name="Schneeberger K."/>
        </authorList>
    </citation>
    <scope>NUCLEOTIDE SEQUENCE [LARGE SCALE GENOMIC DNA]</scope>
    <source>
        <strain evidence="3">cv. Rojo Pasion</strain>
    </source>
</reference>
<keyword evidence="1" id="KW-0732">Signal</keyword>
<evidence type="ECO:0000256" key="1">
    <source>
        <dbReference type="SAM" id="SignalP"/>
    </source>
</evidence>
<feature type="chain" id="PRO_5027083096" evidence="1">
    <location>
        <begin position="20"/>
        <end position="165"/>
    </location>
</feature>
<feature type="signal peptide" evidence="1">
    <location>
        <begin position="1"/>
        <end position="19"/>
    </location>
</feature>
<proteinExistence type="predicted"/>
<dbReference type="Proteomes" id="UP000507245">
    <property type="component" value="Unassembled WGS sequence"/>
</dbReference>
<dbReference type="EMBL" id="CAEKKB010000001">
    <property type="protein sequence ID" value="CAB4292011.1"/>
    <property type="molecule type" value="Genomic_DNA"/>
</dbReference>
<evidence type="ECO:0000313" key="3">
    <source>
        <dbReference type="Proteomes" id="UP000507245"/>
    </source>
</evidence>
<protein>
    <submittedName>
        <fullName evidence="2">Uncharacterized protein</fullName>
    </submittedName>
</protein>
<keyword evidence="3" id="KW-1185">Reference proteome</keyword>
<name>A0A6J5VVD5_PRUAR</name>
<evidence type="ECO:0000313" key="2">
    <source>
        <dbReference type="EMBL" id="CAB4292011.1"/>
    </source>
</evidence>